<protein>
    <submittedName>
        <fullName evidence="2">Uncharacterized protein</fullName>
    </submittedName>
</protein>
<organism evidence="2 3">
    <name type="scientific">Saprolegnia diclina (strain VS20)</name>
    <dbReference type="NCBI Taxonomy" id="1156394"/>
    <lineage>
        <taxon>Eukaryota</taxon>
        <taxon>Sar</taxon>
        <taxon>Stramenopiles</taxon>
        <taxon>Oomycota</taxon>
        <taxon>Saprolegniomycetes</taxon>
        <taxon>Saprolegniales</taxon>
        <taxon>Saprolegniaceae</taxon>
        <taxon>Saprolegnia</taxon>
    </lineage>
</organism>
<dbReference type="VEuPathDB" id="FungiDB:SDRG_03745"/>
<keyword evidence="1" id="KW-0472">Membrane</keyword>
<dbReference type="Proteomes" id="UP000030762">
    <property type="component" value="Unassembled WGS sequence"/>
</dbReference>
<dbReference type="eggNOG" id="ENOG502SD6V">
    <property type="taxonomic scope" value="Eukaryota"/>
</dbReference>
<sequence length="1750" mass="192026">MARLDLVRERLGALYFLGSVALSLLALSAMQPYLENDYLWPSFATSLVSTALVQIFNAQLSLMAANATFDLLNPINVVLLPSRDVRIGAAYARRIVHEELKAPADAIASLRSYDVADLTYLMSGYCWADLRQRYSLAHTAVRATRCATRYGANGAVYLEAILRNVNFAVWYDAFGSQFDLHIAQPIAKDFADGPAWVEALHAHAPLAILDEVDVWSSYQIWIFQLQYANRVQTGLLETIGIGNALGQTPRLALKTIPSVRRGSFWTTIYLFAGLQTDFASLQPNQSLVRNSSAFFGHSHPNQLEDYNNGVPLNLISTVLHAELGQLTSIDLMWLPVPSPLRAAVQDFHVAVQTALASNPAFPTLLAALPTLTMTLTPEPWKELSYRFYGGNPMCSFGAPLPFVQESFGFDDVCAAQRPLTLTFAPLSSLFAMAVTPTAYGPSICRQVAHTEESLCSSAFTALSAAFAELSYVVKPAPIASSLGLMQFLSVNSSQPTIEVLPLLDPSFAFFGGIYLYDWVHDDREAVAFQGDATTLTLISKQYARQMLSPTPISTDLSAYLYRCAAITTIGVLVVASVLFLLGLYHRPLHTEWFYLHRLLGPVWLSRSILAGRSVAATIGLATTDVVVQSQLSMTHALHASTKSLVTTCLLAGEVLWLTYLAHDILHPVLQKRTHQYASLTSLVAWLLLVGSTQLAPLPFRSGLRRECLAINVDEMVYCNSGTVDVGTVQRTLFLVFLPISVVASGALLALCCKSQKIPIVPLGMPSARLVPSLVLPVAAVAFLHERQPNIAHTALDALTSACCGLFHFEFRGKMYLFDMKSWLLVPSASFGFATPVLHRRTTTTSLVLPHVQTHATPSTHSPPPTRSKAWIARTYQSVRRYMGIPSLLLSLFSNVAYLGVAQSNLANDYGWAGFNATGTYAFLGNLFNRRLLTHSFDDGFMLNDPAFADTSQLYNLSVGAIRVSGHAARRQLFSPDVALEDVVANLRRMDPCRLPWMFTQYCFVDLGRRWSLASSSAREARCRSRYVSNGAVYLETSLGNVMRWDDWTQCWGTSFEVGIATALATSVDGRDWLRAIQSNARSCVDEAAYWRQAGVAGFTLQWQNFKTTGFSDAFYIENALGLQYALPLSNTPGAYHLTQQNSMRMYWSFASDLWAISTNATLLGRASLVRQSPMFAYANTTPIAVLFQNLTLVPPLNAGLVSLETHLGPFGNVDMIYVPVPSSLSALYANFTGSLARLLVANESAAILFSNLPARPYIIEVPGSLLAQSKELMSMGGRLMCGNDAPPYPFMYGIATLFGTSSMCYALFPELMQPTSSQLLFALLGYSAHVGVLDMDAICSLDTSATASCASDYLETWGLLATYPEVFDPLHAAATLVYDLVDAHNVSLVQYLQNATSGEVFLFAINILAPEVGWPYYGWCLLYEWATGVREVVMYEGDVGRITALSAPLPFDSISPSPDAIAHSLSLVCQGCVQYITVVLIALASGAILTALWHRGFVETVNLMVLTRLGGLVWIGRPFLLVRSLTAVWLLNTSPLFLVQTHGHFTRFESPHLVWYNTVLAASELTWSVFILNDVFSCVTQEYTALYSSHSTNAAWLAAILWTVQWPQQHVARLHRSCTAIDMDFAIDCRSGSVQIGNVTRMFVGYGIGAIAALVSYTVARLVHPRVVPNHANSLLLNAQCMFMLHSAHHEGGVFLDKMSALIAGVVSWEHSGVLHLLDVKTWRYLRVERDGKHATLPARVRGAIPLASV</sequence>
<feature type="transmembrane region" description="Helical" evidence="1">
    <location>
        <begin position="12"/>
        <end position="32"/>
    </location>
</feature>
<evidence type="ECO:0000313" key="2">
    <source>
        <dbReference type="EMBL" id="EQC38786.1"/>
    </source>
</evidence>
<feature type="transmembrane region" description="Helical" evidence="1">
    <location>
        <begin position="731"/>
        <end position="750"/>
    </location>
</feature>
<proteinExistence type="predicted"/>
<evidence type="ECO:0000256" key="1">
    <source>
        <dbReference type="SAM" id="Phobius"/>
    </source>
</evidence>
<feature type="transmembrane region" description="Helical" evidence="1">
    <location>
        <begin position="559"/>
        <end position="584"/>
    </location>
</feature>
<keyword evidence="3" id="KW-1185">Reference proteome</keyword>
<dbReference type="InParanoid" id="T0QVS6"/>
<dbReference type="GeneID" id="19944472"/>
<keyword evidence="1" id="KW-1133">Transmembrane helix</keyword>
<name>T0QVS6_SAPDV</name>
<evidence type="ECO:0000313" key="3">
    <source>
        <dbReference type="Proteomes" id="UP000030762"/>
    </source>
</evidence>
<dbReference type="OrthoDB" id="72856at2759"/>
<dbReference type="EMBL" id="JH767140">
    <property type="protein sequence ID" value="EQC38786.1"/>
    <property type="molecule type" value="Genomic_DNA"/>
</dbReference>
<dbReference type="RefSeq" id="XP_008607610.1">
    <property type="nucleotide sequence ID" value="XM_008609388.1"/>
</dbReference>
<accession>T0QVS6</accession>
<keyword evidence="1" id="KW-0812">Transmembrane</keyword>
<gene>
    <name evidence="2" type="ORF">SDRG_03745</name>
</gene>
<reference evidence="2 3" key="1">
    <citation type="submission" date="2012-04" db="EMBL/GenBank/DDBJ databases">
        <title>The Genome Sequence of Saprolegnia declina VS20.</title>
        <authorList>
            <consortium name="The Broad Institute Genome Sequencing Platform"/>
            <person name="Russ C."/>
            <person name="Nusbaum C."/>
            <person name="Tyler B."/>
            <person name="van West P."/>
            <person name="Dieguez-Uribeondo J."/>
            <person name="de Bruijn I."/>
            <person name="Tripathy S."/>
            <person name="Jiang R."/>
            <person name="Young S.K."/>
            <person name="Zeng Q."/>
            <person name="Gargeya S."/>
            <person name="Fitzgerald M."/>
            <person name="Haas B."/>
            <person name="Abouelleil A."/>
            <person name="Alvarado L."/>
            <person name="Arachchi H.M."/>
            <person name="Berlin A."/>
            <person name="Chapman S.B."/>
            <person name="Goldberg J."/>
            <person name="Griggs A."/>
            <person name="Gujja S."/>
            <person name="Hansen M."/>
            <person name="Howarth C."/>
            <person name="Imamovic A."/>
            <person name="Larimer J."/>
            <person name="McCowen C."/>
            <person name="Montmayeur A."/>
            <person name="Murphy C."/>
            <person name="Neiman D."/>
            <person name="Pearson M."/>
            <person name="Priest M."/>
            <person name="Roberts A."/>
            <person name="Saif S."/>
            <person name="Shea T."/>
            <person name="Sisk P."/>
            <person name="Sykes S."/>
            <person name="Wortman J."/>
            <person name="Nusbaum C."/>
            <person name="Birren B."/>
        </authorList>
    </citation>
    <scope>NUCLEOTIDE SEQUENCE [LARGE SCALE GENOMIC DNA]</scope>
    <source>
        <strain evidence="2 3">VS20</strain>
    </source>
</reference>
<dbReference type="OMA" id="LENDYLW"/>